<dbReference type="GO" id="GO:0008270">
    <property type="term" value="F:zinc ion binding"/>
    <property type="evidence" value="ECO:0007669"/>
    <property type="project" value="UniProtKB-KW"/>
</dbReference>
<evidence type="ECO:0000256" key="3">
    <source>
        <dbReference type="ARBA" id="ARBA00022737"/>
    </source>
</evidence>
<dbReference type="InterPro" id="IPR050717">
    <property type="entry name" value="C2H2-ZF_Transcription_Reg"/>
</dbReference>
<dbReference type="InterPro" id="IPR036236">
    <property type="entry name" value="Znf_C2H2_sf"/>
</dbReference>
<accession>A0A085LZG1</accession>
<keyword evidence="5" id="KW-0862">Zinc</keyword>
<keyword evidence="3" id="KW-0677">Repeat</keyword>
<gene>
    <name evidence="12" type="ORF">M513_08739</name>
</gene>
<dbReference type="GO" id="GO:0000981">
    <property type="term" value="F:DNA-binding transcription factor activity, RNA polymerase II-specific"/>
    <property type="evidence" value="ECO:0007669"/>
    <property type="project" value="TreeGrafter"/>
</dbReference>
<dbReference type="GO" id="GO:0005634">
    <property type="term" value="C:nucleus"/>
    <property type="evidence" value="ECO:0007669"/>
    <property type="project" value="UniProtKB-SubCell"/>
</dbReference>
<dbReference type="InterPro" id="IPR013087">
    <property type="entry name" value="Znf_C2H2_type"/>
</dbReference>
<keyword evidence="2" id="KW-0479">Metal-binding</keyword>
<dbReference type="PANTHER" id="PTHR14196">
    <property type="entry name" value="ODD-SKIPPED - RELATED"/>
    <property type="match status" value="1"/>
</dbReference>
<keyword evidence="4 9" id="KW-0863">Zinc-finger</keyword>
<evidence type="ECO:0000256" key="4">
    <source>
        <dbReference type="ARBA" id="ARBA00022771"/>
    </source>
</evidence>
<organism evidence="12 13">
    <name type="scientific">Trichuris suis</name>
    <name type="common">pig whipworm</name>
    <dbReference type="NCBI Taxonomy" id="68888"/>
    <lineage>
        <taxon>Eukaryota</taxon>
        <taxon>Metazoa</taxon>
        <taxon>Ecdysozoa</taxon>
        <taxon>Nematoda</taxon>
        <taxon>Enoplea</taxon>
        <taxon>Dorylaimia</taxon>
        <taxon>Trichinellida</taxon>
        <taxon>Trichuridae</taxon>
        <taxon>Trichuris</taxon>
    </lineage>
</organism>
<evidence type="ECO:0000256" key="8">
    <source>
        <dbReference type="ARBA" id="ARBA00023242"/>
    </source>
</evidence>
<protein>
    <recommendedName>
        <fullName evidence="11">C2H2-type domain-containing protein</fullName>
    </recommendedName>
</protein>
<evidence type="ECO:0000313" key="13">
    <source>
        <dbReference type="Proteomes" id="UP000030764"/>
    </source>
</evidence>
<dbReference type="PANTHER" id="PTHR14196:SF0">
    <property type="entry name" value="PROTEIN BOWEL"/>
    <property type="match status" value="1"/>
</dbReference>
<keyword evidence="7" id="KW-0804">Transcription</keyword>
<reference evidence="12 13" key="1">
    <citation type="journal article" date="2014" name="Nat. Genet.">
        <title>Genome and transcriptome of the porcine whipworm Trichuris suis.</title>
        <authorList>
            <person name="Jex A.R."/>
            <person name="Nejsum P."/>
            <person name="Schwarz E.M."/>
            <person name="Hu L."/>
            <person name="Young N.D."/>
            <person name="Hall R.S."/>
            <person name="Korhonen P.K."/>
            <person name="Liao S."/>
            <person name="Thamsborg S."/>
            <person name="Xia J."/>
            <person name="Xu P."/>
            <person name="Wang S."/>
            <person name="Scheerlinck J.P."/>
            <person name="Hofmann A."/>
            <person name="Sternberg P.W."/>
            <person name="Wang J."/>
            <person name="Gasser R.B."/>
        </authorList>
    </citation>
    <scope>NUCLEOTIDE SEQUENCE [LARGE SCALE GENOMIC DNA]</scope>
    <source>
        <strain evidence="12">DCEP-RM93M</strain>
    </source>
</reference>
<dbReference type="Gene3D" id="3.30.160.60">
    <property type="entry name" value="Classic Zinc Finger"/>
    <property type="match status" value="1"/>
</dbReference>
<feature type="compositionally biased region" description="Polar residues" evidence="10">
    <location>
        <begin position="226"/>
        <end position="238"/>
    </location>
</feature>
<evidence type="ECO:0000256" key="10">
    <source>
        <dbReference type="SAM" id="MobiDB-lite"/>
    </source>
</evidence>
<evidence type="ECO:0000256" key="5">
    <source>
        <dbReference type="ARBA" id="ARBA00022833"/>
    </source>
</evidence>
<evidence type="ECO:0000259" key="11">
    <source>
        <dbReference type="PROSITE" id="PS50157"/>
    </source>
</evidence>
<proteinExistence type="predicted"/>
<evidence type="ECO:0000313" key="12">
    <source>
        <dbReference type="EMBL" id="KFD50357.1"/>
    </source>
</evidence>
<keyword evidence="13" id="KW-1185">Reference proteome</keyword>
<evidence type="ECO:0000256" key="2">
    <source>
        <dbReference type="ARBA" id="ARBA00022723"/>
    </source>
</evidence>
<dbReference type="PROSITE" id="PS00028">
    <property type="entry name" value="ZINC_FINGER_C2H2_1"/>
    <property type="match status" value="2"/>
</dbReference>
<evidence type="ECO:0000256" key="9">
    <source>
        <dbReference type="PROSITE-ProRule" id="PRU00042"/>
    </source>
</evidence>
<evidence type="ECO:0000256" key="6">
    <source>
        <dbReference type="ARBA" id="ARBA00023015"/>
    </source>
</evidence>
<feature type="domain" description="C2H2-type" evidence="11">
    <location>
        <begin position="35"/>
        <end position="57"/>
    </location>
</feature>
<dbReference type="GO" id="GO:0000977">
    <property type="term" value="F:RNA polymerase II transcription regulatory region sequence-specific DNA binding"/>
    <property type="evidence" value="ECO:0007669"/>
    <property type="project" value="TreeGrafter"/>
</dbReference>
<sequence length="490" mass="55037">MKPKVLHVCCVCHKVFPQRYRLLIHAASHSEERNFQCVVCQKRFKSKNSLSYHAYSHFKNGDIDSMEWFPELIAPSKRKPRSENKRKCSSYESITPIDLNQPTAAVPDAVATMETGHCRGSGNNWTVPNVDTTLQSYRKNEQDNRDLIELNKQERKCRTLISPIYPIRTANGLRNDEQGKKNNAQPNATCPTASVNKMCRLRIVSSTTGQEYYVNINNPVGKVQREGQQNSGPNQGNSVHLCPPLVRREGQDKSISKFHFSPKCGGFLTSTPKIQGVTQGNSGTCQVHSFWNPQPSTSGCNPNGPSQAHPFKAYYEGPKKYGTENLRSWETVSEDNFQTSQPLKRSNYLNNCVNMANYGQRYARFPGSKGIVQMEPQRCDEASMTDTEKATLTWSNENVVSQLWSRNAPNVLTGGNIISKKIDAGNEQTYGRLNNGVRCFDKCVRTLGNFGIEQTEIGYGIDGNAVYVKHRGYCLSPQKITCAIQNTRRT</sequence>
<dbReference type="Proteomes" id="UP000030764">
    <property type="component" value="Unassembled WGS sequence"/>
</dbReference>
<evidence type="ECO:0000256" key="1">
    <source>
        <dbReference type="ARBA" id="ARBA00004123"/>
    </source>
</evidence>
<name>A0A085LZG1_9BILA</name>
<dbReference type="PROSITE" id="PS50157">
    <property type="entry name" value="ZINC_FINGER_C2H2_2"/>
    <property type="match status" value="2"/>
</dbReference>
<keyword evidence="6" id="KW-0805">Transcription regulation</keyword>
<feature type="domain" description="C2H2-type" evidence="11">
    <location>
        <begin position="7"/>
        <end position="34"/>
    </location>
</feature>
<comment type="subcellular location">
    <subcellularLocation>
        <location evidence="1">Nucleus</location>
    </subcellularLocation>
</comment>
<dbReference type="SMART" id="SM00355">
    <property type="entry name" value="ZnF_C2H2"/>
    <property type="match status" value="2"/>
</dbReference>
<dbReference type="AlphaFoldDB" id="A0A085LZG1"/>
<dbReference type="EMBL" id="KL363254">
    <property type="protein sequence ID" value="KFD50357.1"/>
    <property type="molecule type" value="Genomic_DNA"/>
</dbReference>
<evidence type="ECO:0000256" key="7">
    <source>
        <dbReference type="ARBA" id="ARBA00023163"/>
    </source>
</evidence>
<feature type="region of interest" description="Disordered" evidence="10">
    <location>
        <begin position="223"/>
        <end position="242"/>
    </location>
</feature>
<dbReference type="SUPFAM" id="SSF57667">
    <property type="entry name" value="beta-beta-alpha zinc fingers"/>
    <property type="match status" value="1"/>
</dbReference>
<keyword evidence="8" id="KW-0539">Nucleus</keyword>